<dbReference type="STRING" id="1817821.A2717_01075"/>
<feature type="transmembrane region" description="Helical" evidence="1">
    <location>
        <begin position="103"/>
        <end position="120"/>
    </location>
</feature>
<evidence type="ECO:0000313" key="3">
    <source>
        <dbReference type="Proteomes" id="UP000177610"/>
    </source>
</evidence>
<dbReference type="EMBL" id="MFEH01000001">
    <property type="protein sequence ID" value="OGE74128.1"/>
    <property type="molecule type" value="Genomic_DNA"/>
</dbReference>
<accession>A0A1F5N977</accession>
<evidence type="ECO:0008006" key="4">
    <source>
        <dbReference type="Google" id="ProtNLM"/>
    </source>
</evidence>
<organism evidence="2 3">
    <name type="scientific">Candidatus Doudnabacteria bacterium RIFCSPHIGHO2_01_FULL_41_86</name>
    <dbReference type="NCBI Taxonomy" id="1817821"/>
    <lineage>
        <taxon>Bacteria</taxon>
        <taxon>Candidatus Doudnaibacteriota</taxon>
    </lineage>
</organism>
<name>A0A1F5N977_9BACT</name>
<evidence type="ECO:0000313" key="2">
    <source>
        <dbReference type="EMBL" id="OGE74128.1"/>
    </source>
</evidence>
<feature type="transmembrane region" description="Helical" evidence="1">
    <location>
        <begin position="196"/>
        <end position="219"/>
    </location>
</feature>
<feature type="transmembrane region" description="Helical" evidence="1">
    <location>
        <begin position="59"/>
        <end position="83"/>
    </location>
</feature>
<feature type="transmembrane region" description="Helical" evidence="1">
    <location>
        <begin position="126"/>
        <end position="144"/>
    </location>
</feature>
<sequence length="234" mass="26886">MQYNLKMPGAISLWKESWALYKERFSPLLKISALIFGLSILTELVFPVEMKGDVQVFSWPYWVATMAVAIVAILCSIAMVYVIKDNAPVKDSLQKSTKIFWPYFFSSIIAGLIMGIGFVLLIVPGIIFSAWYGFIGLVVVIENIRYLKALKRSKDYVKGHTLEVVLRWIFIMFILFLLLIPTFILNKNNTMASNIYADIVLLFYVPIIQIYTYLMYLHLKEIKNTQENMQPSGV</sequence>
<dbReference type="Proteomes" id="UP000177610">
    <property type="component" value="Unassembled WGS sequence"/>
</dbReference>
<keyword evidence="1" id="KW-0812">Transmembrane</keyword>
<keyword evidence="1" id="KW-1133">Transmembrane helix</keyword>
<evidence type="ECO:0000256" key="1">
    <source>
        <dbReference type="SAM" id="Phobius"/>
    </source>
</evidence>
<protein>
    <recommendedName>
        <fullName evidence="4">Glycerophosphoryl diester phosphodiesterase membrane domain-containing protein</fullName>
    </recommendedName>
</protein>
<comment type="caution">
    <text evidence="2">The sequence shown here is derived from an EMBL/GenBank/DDBJ whole genome shotgun (WGS) entry which is preliminary data.</text>
</comment>
<gene>
    <name evidence="2" type="ORF">A2717_01075</name>
</gene>
<dbReference type="AlphaFoldDB" id="A0A1F5N977"/>
<keyword evidence="1" id="KW-0472">Membrane</keyword>
<feature type="transmembrane region" description="Helical" evidence="1">
    <location>
        <begin position="28"/>
        <end position="47"/>
    </location>
</feature>
<reference evidence="2 3" key="1">
    <citation type="journal article" date="2016" name="Nat. Commun.">
        <title>Thousands of microbial genomes shed light on interconnected biogeochemical processes in an aquifer system.</title>
        <authorList>
            <person name="Anantharaman K."/>
            <person name="Brown C.T."/>
            <person name="Hug L.A."/>
            <person name="Sharon I."/>
            <person name="Castelle C.J."/>
            <person name="Probst A.J."/>
            <person name="Thomas B.C."/>
            <person name="Singh A."/>
            <person name="Wilkins M.J."/>
            <person name="Karaoz U."/>
            <person name="Brodie E.L."/>
            <person name="Williams K.H."/>
            <person name="Hubbard S.S."/>
            <person name="Banfield J.F."/>
        </authorList>
    </citation>
    <scope>NUCLEOTIDE SEQUENCE [LARGE SCALE GENOMIC DNA]</scope>
</reference>
<proteinExistence type="predicted"/>
<feature type="transmembrane region" description="Helical" evidence="1">
    <location>
        <begin position="165"/>
        <end position="184"/>
    </location>
</feature>